<dbReference type="GO" id="GO:0046872">
    <property type="term" value="F:metal ion binding"/>
    <property type="evidence" value="ECO:0007669"/>
    <property type="project" value="UniProtKB-KW"/>
</dbReference>
<dbReference type="FunFam" id="3.40.50.300:FF:000273">
    <property type="entry name" value="GTP-binding protein Rheb homolog"/>
    <property type="match status" value="1"/>
</dbReference>
<sequence>MTASQRTEGAGPGQRRLITYGKTSRPRHSNSIDTDVSKRQYTDKPIDPTSTRVAFQNPSTSMPIRSPAAAQDSVPGQQRTQVKYGNSVDSRVEGQQRKRKRTSRVPEADSISEGSTTLQRSHSSAKGGEPNTNNIATHKVPASEKVGATSQPQPTNSNIRSTRKAVDSQGFQLSSDGSDEQPTPRPKSRRTRLIDALAAQRPRSPVAPTDSGAQSPTLQPRSESSTPFSQRSTVVKDVQVRPLHLSREGSRTGKIKITYSQSRSNLSELLHPGDPSQASLQIQSDATLHDQLLPQSPGLSDPGGFDFDDDMEDDGDLSQAIRSVHELRRAGAHNRFADEMEDLLSRIGKPGKHALHMRRTALLELAHKLQDDRFIGQFQAHAARDSIFKDIGEEQDVVCGIAMTAVLVLFLSSGAAPHLLRQLAEDRLEGLLERLINVSEDIETLASQRQVNLPGSSRRSLSSLKKTILGMEIWHGFRPSILSPRYLALKLLDIFVRCSDPILADEVMRSLELRLTALGGQHIDGRSRDEVELVLVLAPLEAHSSTDLDSSNRAAMIVSRGPLVTGLLQTSLDQWPAAQKHVEMSTLKLAINTTNTKGGARAFDDKSLLTSLTTCIKQGFTTVAEGMRRNRQQKAVYDSLLLLLGVMINILEHCPDARLSLDTSCLEIFIDLYVDNHMTMSEADSVEKSEFAVAFGYLAVLLGYLCLAGPSARQLEARTPGKGIEPLIKTIKDFIEKIRVQNELKIGNYEPAVVTIMSSLPTSSILPSEVYRDLLDLHASPRTRVKRAIEGAITHACIRCRSPKESSKMPSPRQRKVAIVGSRSVGKSSLAVQFVDGHFVDSYYPTIENTFSKTIRYKGQDFLTEIVDTAGQDEYSILNSKHFIGIHGYMLVYSVSSLPSFEMVQVIREKILNHLADLSHATQGTESVPIVIVGNKSDLRPEQRQVSAEDGKKLSEKFQCGWTEASARYNENVGRAFELLIGQIEKSQNPGEAPAKSNCIMM</sequence>
<dbReference type="GO" id="GO:0003924">
    <property type="term" value="F:GTPase activity"/>
    <property type="evidence" value="ECO:0007669"/>
    <property type="project" value="InterPro"/>
</dbReference>
<evidence type="ECO:0000256" key="5">
    <source>
        <dbReference type="ARBA" id="ARBA00022842"/>
    </source>
</evidence>
<evidence type="ECO:0000256" key="4">
    <source>
        <dbReference type="ARBA" id="ARBA00022801"/>
    </source>
</evidence>
<dbReference type="Pfam" id="PF07814">
    <property type="entry name" value="WAPL"/>
    <property type="match status" value="1"/>
</dbReference>
<dbReference type="PROSITE" id="PS51420">
    <property type="entry name" value="RHO"/>
    <property type="match status" value="1"/>
</dbReference>
<dbReference type="Gene3D" id="1.25.10.10">
    <property type="entry name" value="Leucine-rich Repeat Variant"/>
    <property type="match status" value="2"/>
</dbReference>
<dbReference type="InterPro" id="IPR011989">
    <property type="entry name" value="ARM-like"/>
</dbReference>
<keyword evidence="6" id="KW-0342">GTP-binding</keyword>
<evidence type="ECO:0000259" key="15">
    <source>
        <dbReference type="Pfam" id="PF07814"/>
    </source>
</evidence>
<accession>A0A084AMM4</accession>
<feature type="region of interest" description="Disordered" evidence="14">
    <location>
        <begin position="1"/>
        <end position="254"/>
    </location>
</feature>
<dbReference type="InterPro" id="IPR022771">
    <property type="entry name" value="WAPL_C"/>
</dbReference>
<evidence type="ECO:0000256" key="13">
    <source>
        <dbReference type="SAM" id="Coils"/>
    </source>
</evidence>
<evidence type="ECO:0000256" key="6">
    <source>
        <dbReference type="ARBA" id="ARBA00023134"/>
    </source>
</evidence>
<gene>
    <name evidence="16" type="ORF">S7711_08057</name>
</gene>
<dbReference type="NCBIfam" id="TIGR00231">
    <property type="entry name" value="small_GTP"/>
    <property type="match status" value="1"/>
</dbReference>
<dbReference type="SUPFAM" id="SSF52540">
    <property type="entry name" value="P-loop containing nucleoside triphosphate hydrolases"/>
    <property type="match status" value="1"/>
</dbReference>
<keyword evidence="13" id="KW-0175">Coiled coil</keyword>
<dbReference type="AlphaFoldDB" id="A0A084AMM4"/>
<protein>
    <recommendedName>
        <fullName evidence="15">Wings apart-like protein C-terminal domain-containing protein</fullName>
    </recommendedName>
</protein>
<keyword evidence="1" id="KW-0488">Methylation</keyword>
<dbReference type="SMART" id="SM00173">
    <property type="entry name" value="RAS"/>
    <property type="match status" value="1"/>
</dbReference>
<dbReference type="PROSITE" id="PS51421">
    <property type="entry name" value="RAS"/>
    <property type="match status" value="1"/>
</dbReference>
<keyword evidence="2" id="KW-0479">Metal-binding</keyword>
<dbReference type="GO" id="GO:0005525">
    <property type="term" value="F:GTP binding"/>
    <property type="evidence" value="ECO:0007669"/>
    <property type="project" value="UniProtKB-KW"/>
</dbReference>
<feature type="compositionally biased region" description="Polar residues" evidence="14">
    <location>
        <begin position="211"/>
        <end position="233"/>
    </location>
</feature>
<keyword evidence="5" id="KW-0460">Magnesium</keyword>
<comment type="similarity">
    <text evidence="10">Belongs to the small GTPase superfamily. Rheb family.</text>
</comment>
<feature type="compositionally biased region" description="Polar residues" evidence="14">
    <location>
        <begin position="74"/>
        <end position="89"/>
    </location>
</feature>
<dbReference type="InterPro" id="IPR020849">
    <property type="entry name" value="Small_GTPase_Ras-type"/>
</dbReference>
<dbReference type="PROSITE" id="PS51419">
    <property type="entry name" value="RAB"/>
    <property type="match status" value="1"/>
</dbReference>
<dbReference type="PRINTS" id="PR00449">
    <property type="entry name" value="RASTRNSFRMNG"/>
</dbReference>
<comment type="catalytic activity">
    <reaction evidence="12">
        <text>GTP + H2O = GDP + phosphate + H(+)</text>
        <dbReference type="Rhea" id="RHEA:19669"/>
        <dbReference type="ChEBI" id="CHEBI:15377"/>
        <dbReference type="ChEBI" id="CHEBI:15378"/>
        <dbReference type="ChEBI" id="CHEBI:37565"/>
        <dbReference type="ChEBI" id="CHEBI:43474"/>
        <dbReference type="ChEBI" id="CHEBI:58189"/>
    </reaction>
    <physiologicalReaction direction="left-to-right" evidence="12">
        <dbReference type="Rhea" id="RHEA:19670"/>
    </physiologicalReaction>
</comment>
<feature type="compositionally biased region" description="Polar residues" evidence="14">
    <location>
        <begin position="148"/>
        <end position="160"/>
    </location>
</feature>
<dbReference type="HOGENOM" id="CLU_011973_1_0_1"/>
<dbReference type="OrthoDB" id="5976022at2759"/>
<evidence type="ECO:0000256" key="14">
    <source>
        <dbReference type="SAM" id="MobiDB-lite"/>
    </source>
</evidence>
<feature type="domain" description="Wings apart-like protein C-terminal" evidence="15">
    <location>
        <begin position="321"/>
        <end position="654"/>
    </location>
</feature>
<feature type="compositionally biased region" description="Polar residues" evidence="14">
    <location>
        <begin position="48"/>
        <end position="63"/>
    </location>
</feature>
<dbReference type="CDD" id="cd04137">
    <property type="entry name" value="RheB"/>
    <property type="match status" value="1"/>
</dbReference>
<dbReference type="EMBL" id="KL648655">
    <property type="protein sequence ID" value="KEY66553.1"/>
    <property type="molecule type" value="Genomic_DNA"/>
</dbReference>
<keyword evidence="7" id="KW-0472">Membrane</keyword>
<keyword evidence="4" id="KW-0378">Hydrolase</keyword>
<keyword evidence="3" id="KW-0547">Nucleotide-binding</keyword>
<feature type="compositionally biased region" description="Basic and acidic residues" evidence="14">
    <location>
        <begin position="35"/>
        <end position="46"/>
    </location>
</feature>
<evidence type="ECO:0000256" key="8">
    <source>
        <dbReference type="ARBA" id="ARBA00023288"/>
    </source>
</evidence>
<evidence type="ECO:0000256" key="7">
    <source>
        <dbReference type="ARBA" id="ARBA00023136"/>
    </source>
</evidence>
<proteinExistence type="inferred from homology"/>
<organism evidence="16 17">
    <name type="scientific">Stachybotrys chartarum (strain CBS 109288 / IBT 7711)</name>
    <name type="common">Toxic black mold</name>
    <name type="synonym">Stilbospora chartarum</name>
    <dbReference type="NCBI Taxonomy" id="1280523"/>
    <lineage>
        <taxon>Eukaryota</taxon>
        <taxon>Fungi</taxon>
        <taxon>Dikarya</taxon>
        <taxon>Ascomycota</taxon>
        <taxon>Pezizomycotina</taxon>
        <taxon>Sordariomycetes</taxon>
        <taxon>Hypocreomycetidae</taxon>
        <taxon>Hypocreales</taxon>
        <taxon>Stachybotryaceae</taxon>
        <taxon>Stachybotrys</taxon>
    </lineage>
</organism>
<dbReference type="GO" id="GO:0007165">
    <property type="term" value="P:signal transduction"/>
    <property type="evidence" value="ECO:0007669"/>
    <property type="project" value="InterPro"/>
</dbReference>
<evidence type="ECO:0000256" key="11">
    <source>
        <dbReference type="ARBA" id="ARBA00046278"/>
    </source>
</evidence>
<reference evidence="16 17" key="1">
    <citation type="journal article" date="2014" name="BMC Genomics">
        <title>Comparative genome sequencing reveals chemotype-specific gene clusters in the toxigenic black mold Stachybotrys.</title>
        <authorList>
            <person name="Semeiks J."/>
            <person name="Borek D."/>
            <person name="Otwinowski Z."/>
            <person name="Grishin N.V."/>
        </authorList>
    </citation>
    <scope>NUCLEOTIDE SEQUENCE [LARGE SCALE GENOMIC DNA]</scope>
    <source>
        <strain evidence="17">CBS 109288 / IBT 7711</strain>
    </source>
</reference>
<dbReference type="Proteomes" id="UP000028045">
    <property type="component" value="Unassembled WGS sequence"/>
</dbReference>
<name>A0A084AMM4_STACB</name>
<feature type="coiled-coil region" evidence="13">
    <location>
        <begin position="421"/>
        <end position="448"/>
    </location>
</feature>
<evidence type="ECO:0000256" key="9">
    <source>
        <dbReference type="ARBA" id="ARBA00023289"/>
    </source>
</evidence>
<evidence type="ECO:0000256" key="3">
    <source>
        <dbReference type="ARBA" id="ARBA00022741"/>
    </source>
</evidence>
<dbReference type="PANTHER" id="PTHR24070">
    <property type="entry name" value="RAS, DI-RAS, AND RHEB FAMILY MEMBERS OF SMALL GTPASE SUPERFAMILY"/>
    <property type="match status" value="1"/>
</dbReference>
<dbReference type="GO" id="GO:0012505">
    <property type="term" value="C:endomembrane system"/>
    <property type="evidence" value="ECO:0007669"/>
    <property type="project" value="UniProtKB-SubCell"/>
</dbReference>
<dbReference type="GO" id="GO:0016020">
    <property type="term" value="C:membrane"/>
    <property type="evidence" value="ECO:0007669"/>
    <property type="project" value="InterPro"/>
</dbReference>
<dbReference type="InterPro" id="IPR027417">
    <property type="entry name" value="P-loop_NTPase"/>
</dbReference>
<dbReference type="InterPro" id="IPR005225">
    <property type="entry name" value="Small_GTP-bd"/>
</dbReference>
<feature type="compositionally biased region" description="Polar residues" evidence="14">
    <location>
        <begin position="112"/>
        <end position="136"/>
    </location>
</feature>
<dbReference type="Gene3D" id="3.40.50.300">
    <property type="entry name" value="P-loop containing nucleotide triphosphate hydrolases"/>
    <property type="match status" value="1"/>
</dbReference>
<keyword evidence="17" id="KW-1185">Reference proteome</keyword>
<dbReference type="SMART" id="SM00174">
    <property type="entry name" value="RHO"/>
    <property type="match status" value="1"/>
</dbReference>
<evidence type="ECO:0000256" key="12">
    <source>
        <dbReference type="ARBA" id="ARBA00049117"/>
    </source>
</evidence>
<evidence type="ECO:0000256" key="10">
    <source>
        <dbReference type="ARBA" id="ARBA00037969"/>
    </source>
</evidence>
<evidence type="ECO:0000313" key="17">
    <source>
        <dbReference type="Proteomes" id="UP000028045"/>
    </source>
</evidence>
<dbReference type="InterPro" id="IPR001806">
    <property type="entry name" value="Small_GTPase"/>
</dbReference>
<comment type="subcellular location">
    <subcellularLocation>
        <location evidence="11">Endomembrane system</location>
        <topology evidence="11">Lipid-anchor</topology>
        <orientation evidence="11">Cytoplasmic side</orientation>
    </subcellularLocation>
</comment>
<dbReference type="Pfam" id="PF00071">
    <property type="entry name" value="Ras"/>
    <property type="match status" value="1"/>
</dbReference>
<dbReference type="SMART" id="SM00175">
    <property type="entry name" value="RAB"/>
    <property type="match status" value="1"/>
</dbReference>
<evidence type="ECO:0000256" key="2">
    <source>
        <dbReference type="ARBA" id="ARBA00022723"/>
    </source>
</evidence>
<evidence type="ECO:0000256" key="1">
    <source>
        <dbReference type="ARBA" id="ARBA00022481"/>
    </source>
</evidence>
<evidence type="ECO:0000313" key="16">
    <source>
        <dbReference type="EMBL" id="KEY66553.1"/>
    </source>
</evidence>
<keyword evidence="9" id="KW-0636">Prenylation</keyword>
<keyword evidence="8" id="KW-0449">Lipoprotein</keyword>